<name>A0ACB8G860_9SAUR</name>
<evidence type="ECO:0000313" key="2">
    <source>
        <dbReference type="Proteomes" id="UP000827872"/>
    </source>
</evidence>
<reference evidence="1" key="1">
    <citation type="submission" date="2021-08" db="EMBL/GenBank/DDBJ databases">
        <title>The first chromosome-level gecko genome reveals the dynamic sex chromosomes of Neotropical dwarf geckos (Sphaerodactylidae: Sphaerodactylus).</title>
        <authorList>
            <person name="Pinto B.J."/>
            <person name="Keating S.E."/>
            <person name="Gamble T."/>
        </authorList>
    </citation>
    <scope>NUCLEOTIDE SEQUENCE</scope>
    <source>
        <strain evidence="1">TG3544</strain>
    </source>
</reference>
<protein>
    <submittedName>
        <fullName evidence="1">Uncharacterized protein</fullName>
    </submittedName>
</protein>
<gene>
    <name evidence="1" type="ORF">K3G42_008171</name>
</gene>
<evidence type="ECO:0000313" key="1">
    <source>
        <dbReference type="EMBL" id="KAH8015757.1"/>
    </source>
</evidence>
<sequence>MSSKSTEVAPAAPQKALFGSCWSCRLLSGAALIASSVWVYLGPRRVMQQRIPPNMWHITQLTFAVGLFCWGVVVIVDPVGKQIRKDK</sequence>
<organism evidence="1 2">
    <name type="scientific">Sphaerodactylus townsendi</name>
    <dbReference type="NCBI Taxonomy" id="933632"/>
    <lineage>
        <taxon>Eukaryota</taxon>
        <taxon>Metazoa</taxon>
        <taxon>Chordata</taxon>
        <taxon>Craniata</taxon>
        <taxon>Vertebrata</taxon>
        <taxon>Euteleostomi</taxon>
        <taxon>Lepidosauria</taxon>
        <taxon>Squamata</taxon>
        <taxon>Bifurcata</taxon>
        <taxon>Gekkota</taxon>
        <taxon>Sphaerodactylidae</taxon>
        <taxon>Sphaerodactylus</taxon>
    </lineage>
</organism>
<keyword evidence="2" id="KW-1185">Reference proteome</keyword>
<comment type="caution">
    <text evidence="1">The sequence shown here is derived from an EMBL/GenBank/DDBJ whole genome shotgun (WGS) entry which is preliminary data.</text>
</comment>
<accession>A0ACB8G860</accession>
<proteinExistence type="predicted"/>
<dbReference type="Proteomes" id="UP000827872">
    <property type="component" value="Linkage Group LG01"/>
</dbReference>
<dbReference type="EMBL" id="CM037614">
    <property type="protein sequence ID" value="KAH8015757.1"/>
    <property type="molecule type" value="Genomic_DNA"/>
</dbReference>